<gene>
    <name evidence="2" type="ORF">GCK32_004934</name>
</gene>
<feature type="region of interest" description="Disordered" evidence="1">
    <location>
        <begin position="1"/>
        <end position="29"/>
    </location>
</feature>
<comment type="caution">
    <text evidence="2">The sequence shown here is derived from an EMBL/GenBank/DDBJ whole genome shotgun (WGS) entry which is preliminary data.</text>
</comment>
<dbReference type="Proteomes" id="UP001331761">
    <property type="component" value="Unassembled WGS sequence"/>
</dbReference>
<dbReference type="EMBL" id="WIXE01017460">
    <property type="protein sequence ID" value="KAK5971731.1"/>
    <property type="molecule type" value="Genomic_DNA"/>
</dbReference>
<evidence type="ECO:0000313" key="3">
    <source>
        <dbReference type="Proteomes" id="UP001331761"/>
    </source>
</evidence>
<keyword evidence="3" id="KW-1185">Reference proteome</keyword>
<proteinExistence type="predicted"/>
<organism evidence="2 3">
    <name type="scientific">Trichostrongylus colubriformis</name>
    <name type="common">Black scour worm</name>
    <dbReference type="NCBI Taxonomy" id="6319"/>
    <lineage>
        <taxon>Eukaryota</taxon>
        <taxon>Metazoa</taxon>
        <taxon>Ecdysozoa</taxon>
        <taxon>Nematoda</taxon>
        <taxon>Chromadorea</taxon>
        <taxon>Rhabditida</taxon>
        <taxon>Rhabditina</taxon>
        <taxon>Rhabditomorpha</taxon>
        <taxon>Strongyloidea</taxon>
        <taxon>Trichostrongylidae</taxon>
        <taxon>Trichostrongylus</taxon>
    </lineage>
</organism>
<reference evidence="2 3" key="1">
    <citation type="submission" date="2019-10" db="EMBL/GenBank/DDBJ databases">
        <title>Assembly and Annotation for the nematode Trichostrongylus colubriformis.</title>
        <authorList>
            <person name="Martin J."/>
        </authorList>
    </citation>
    <scope>NUCLEOTIDE SEQUENCE [LARGE SCALE GENOMIC DNA]</scope>
    <source>
        <strain evidence="2">G859</strain>
        <tissue evidence="2">Whole worm</tissue>
    </source>
</reference>
<protein>
    <submittedName>
        <fullName evidence="2">Uncharacterized protein</fullName>
    </submittedName>
</protein>
<evidence type="ECO:0000256" key="1">
    <source>
        <dbReference type="SAM" id="MobiDB-lite"/>
    </source>
</evidence>
<accession>A0AAN8IFP9</accession>
<name>A0AAN8IFP9_TRICO</name>
<evidence type="ECO:0000313" key="2">
    <source>
        <dbReference type="EMBL" id="KAK5971731.1"/>
    </source>
</evidence>
<dbReference type="AlphaFoldDB" id="A0AAN8IFP9"/>
<sequence length="82" mass="9253">MGLLSPRKGNQVIASQAQRHKMDVEKSSKSTPIQFTRKKLILGCFFIGERISHFVVGKEQQAGILSNVICEEYVTRQCAEQE</sequence>